<accession>A0A8B7TIC4</accession>
<keyword evidence="1" id="KW-1185">Reference proteome</keyword>
<dbReference type="GO" id="GO:0005737">
    <property type="term" value="C:cytoplasm"/>
    <property type="evidence" value="ECO:0007669"/>
    <property type="project" value="TreeGrafter"/>
</dbReference>
<reference evidence="2" key="1">
    <citation type="submission" date="2025-08" db="UniProtKB">
        <authorList>
            <consortium name="RefSeq"/>
        </authorList>
    </citation>
    <scope>IDENTIFICATION</scope>
    <source>
        <tissue evidence="2">Muscle</tissue>
    </source>
</reference>
<dbReference type="Proteomes" id="UP000694851">
    <property type="component" value="Unplaced"/>
</dbReference>
<dbReference type="PANTHER" id="PTHR14402:SF8">
    <property type="entry name" value="RECEPTOR-TRANSPORTING PROTEIN 4"/>
    <property type="match status" value="1"/>
</dbReference>
<name>A0A8B7TIC4_HIPAR</name>
<keyword evidence="2" id="KW-0675">Receptor</keyword>
<dbReference type="RefSeq" id="XP_019523448.1">
    <property type="nucleotide sequence ID" value="XM_019667903.1"/>
</dbReference>
<dbReference type="GO" id="GO:0051205">
    <property type="term" value="P:protein insertion into membrane"/>
    <property type="evidence" value="ECO:0007669"/>
    <property type="project" value="TreeGrafter"/>
</dbReference>
<dbReference type="OrthoDB" id="8121437at2759"/>
<dbReference type="InterPro" id="IPR026096">
    <property type="entry name" value="R-trans_p"/>
</dbReference>
<proteinExistence type="predicted"/>
<dbReference type="PANTHER" id="PTHR14402">
    <property type="entry name" value="RECEPTOR TRANSPORTING PROTEIN"/>
    <property type="match status" value="1"/>
</dbReference>
<evidence type="ECO:0000313" key="1">
    <source>
        <dbReference type="Proteomes" id="UP000694851"/>
    </source>
</evidence>
<evidence type="ECO:0000313" key="2">
    <source>
        <dbReference type="RefSeq" id="XP_019523448.1"/>
    </source>
</evidence>
<dbReference type="GeneID" id="109396238"/>
<gene>
    <name evidence="2" type="primary">RTP4</name>
</gene>
<dbReference type="CTD" id="64108"/>
<protein>
    <submittedName>
        <fullName evidence="2">Receptor-transporting protein 4</fullName>
    </submittedName>
</protein>
<organism evidence="1 2">
    <name type="scientific">Hipposideros armiger</name>
    <name type="common">Great Himalayan leaf-nosed bat</name>
    <dbReference type="NCBI Taxonomy" id="186990"/>
    <lineage>
        <taxon>Eukaryota</taxon>
        <taxon>Metazoa</taxon>
        <taxon>Chordata</taxon>
        <taxon>Craniata</taxon>
        <taxon>Vertebrata</taxon>
        <taxon>Euteleostomi</taxon>
        <taxon>Mammalia</taxon>
        <taxon>Eutheria</taxon>
        <taxon>Laurasiatheria</taxon>
        <taxon>Chiroptera</taxon>
        <taxon>Yinpterochiroptera</taxon>
        <taxon>Rhinolophoidea</taxon>
        <taxon>Hipposideridae</taxon>
        <taxon>Hipposideros</taxon>
    </lineage>
</organism>
<dbReference type="KEGG" id="hai:109396238"/>
<dbReference type="AlphaFoldDB" id="A0A8B7TIC4"/>
<sequence>MVVDIGTWEQIFQELFQEVKPRARWTLKLNKDLQPDCVAQGWKQYQQNAFGRNTLISWFLIRVNTNVLPSGRALKISELLFATRFGSLRQSNKKESMNTLAELSLDEKHMRRALILTICLSMAYKAGRSGAGVAPRRSRSLSDCCIVPAFMALEWKLCHHGEADEGSELWKQSESGLRMPDLCSLELLE</sequence>
<dbReference type="GO" id="GO:0031849">
    <property type="term" value="F:olfactory receptor binding"/>
    <property type="evidence" value="ECO:0007669"/>
    <property type="project" value="TreeGrafter"/>
</dbReference>
<dbReference type="GO" id="GO:0006612">
    <property type="term" value="P:protein targeting to membrane"/>
    <property type="evidence" value="ECO:0007669"/>
    <property type="project" value="TreeGrafter"/>
</dbReference>
<dbReference type="GO" id="GO:0001580">
    <property type="term" value="P:detection of chemical stimulus involved in sensory perception of bitter taste"/>
    <property type="evidence" value="ECO:0007669"/>
    <property type="project" value="TreeGrafter"/>
</dbReference>